<name>A0A2A4Z072_9PROT</name>
<dbReference type="Pfam" id="PF00171">
    <property type="entry name" value="Aldedh"/>
    <property type="match status" value="1"/>
</dbReference>
<dbReference type="SUPFAM" id="SSF53720">
    <property type="entry name" value="ALDH-like"/>
    <property type="match status" value="1"/>
</dbReference>
<dbReference type="PANTHER" id="PTHR42986:SF1">
    <property type="entry name" value="BENZALDEHYDE DEHYDROGENASE YFMT"/>
    <property type="match status" value="1"/>
</dbReference>
<proteinExistence type="inferred from homology"/>
<dbReference type="PANTHER" id="PTHR42986">
    <property type="entry name" value="BENZALDEHYDE DEHYDROGENASE YFMT"/>
    <property type="match status" value="1"/>
</dbReference>
<sequence length="63" mass="6835">MGDQINSGLLHINDSTVNDDVVNPFGGVGKSGNGTQIGGPANWEEFTHWKWITIQNQPPAYPL</sequence>
<comment type="similarity">
    <text evidence="1">Belongs to the aldehyde dehydrogenase family.</text>
</comment>
<reference key="1">
    <citation type="submission" date="2017-08" db="EMBL/GenBank/DDBJ databases">
        <title>A dynamic microbial community with high functional redundancy inhabits the cold, oxic subseafloor aquifer.</title>
        <authorList>
            <person name="Tully B.J."/>
            <person name="Wheat C.G."/>
            <person name="Glazer B.T."/>
            <person name="Huber J.A."/>
        </authorList>
    </citation>
    <scope>NUCLEOTIDE SEQUENCE [LARGE SCALE GENOMIC DNA]</scope>
</reference>
<keyword evidence="2" id="KW-0520">NAD</keyword>
<dbReference type="Gene3D" id="3.40.309.10">
    <property type="entry name" value="Aldehyde Dehydrogenase, Chain A, domain 2"/>
    <property type="match status" value="1"/>
</dbReference>
<protein>
    <recommendedName>
        <fullName evidence="3">Aldehyde dehydrogenase domain-containing protein</fullName>
    </recommendedName>
</protein>
<reference evidence="4" key="2">
    <citation type="journal article" date="2018" name="ISME J.">
        <title>A dynamic microbial community with high functional redundancy inhabits the cold, oxic subseafloor aquifer.</title>
        <authorList>
            <person name="Tully B.J."/>
            <person name="Wheat C.G."/>
            <person name="Glazer B.T."/>
            <person name="Huber J.A."/>
        </authorList>
    </citation>
    <scope>NUCLEOTIDE SEQUENCE</scope>
    <source>
        <strain evidence="4">NORP83</strain>
    </source>
</reference>
<feature type="domain" description="Aldehyde dehydrogenase" evidence="3">
    <location>
        <begin position="3"/>
        <end position="52"/>
    </location>
</feature>
<organism evidence="4">
    <name type="scientific">OCS116 cluster bacterium</name>
    <dbReference type="NCBI Taxonomy" id="2030921"/>
    <lineage>
        <taxon>Bacteria</taxon>
        <taxon>Pseudomonadati</taxon>
        <taxon>Pseudomonadota</taxon>
        <taxon>Alphaproteobacteria</taxon>
        <taxon>OCS116 cluster</taxon>
    </lineage>
</organism>
<comment type="caution">
    <text evidence="4">The sequence shown here is derived from an EMBL/GenBank/DDBJ whole genome shotgun (WGS) entry which is preliminary data.</text>
</comment>
<dbReference type="AlphaFoldDB" id="A0A2A4Z072"/>
<dbReference type="InterPro" id="IPR016161">
    <property type="entry name" value="Ald_DH/histidinol_DH"/>
</dbReference>
<dbReference type="InterPro" id="IPR016163">
    <property type="entry name" value="Ald_DH_C"/>
</dbReference>
<evidence type="ECO:0000256" key="1">
    <source>
        <dbReference type="ARBA" id="ARBA00009986"/>
    </source>
</evidence>
<evidence type="ECO:0000313" key="4">
    <source>
        <dbReference type="EMBL" id="PCJ00372.1"/>
    </source>
</evidence>
<evidence type="ECO:0000256" key="2">
    <source>
        <dbReference type="ARBA" id="ARBA00023027"/>
    </source>
</evidence>
<dbReference type="GO" id="GO:0016620">
    <property type="term" value="F:oxidoreductase activity, acting on the aldehyde or oxo group of donors, NAD or NADP as acceptor"/>
    <property type="evidence" value="ECO:0007669"/>
    <property type="project" value="InterPro"/>
</dbReference>
<accession>A0A2A4Z072</accession>
<gene>
    <name evidence="4" type="ORF">COB13_10155</name>
</gene>
<dbReference type="InterPro" id="IPR015590">
    <property type="entry name" value="Aldehyde_DH_dom"/>
</dbReference>
<evidence type="ECO:0000259" key="3">
    <source>
        <dbReference type="Pfam" id="PF00171"/>
    </source>
</evidence>
<dbReference type="EMBL" id="NVUS01000012">
    <property type="protein sequence ID" value="PCJ00372.1"/>
    <property type="molecule type" value="Genomic_DNA"/>
</dbReference>